<evidence type="ECO:0000313" key="1">
    <source>
        <dbReference type="EMBL" id="RDE19890.1"/>
    </source>
</evidence>
<comment type="caution">
    <text evidence="1">The sequence shown here is derived from an EMBL/GenBank/DDBJ whole genome shotgun (WGS) entry which is preliminary data.</text>
</comment>
<dbReference type="RefSeq" id="WP_114696234.1">
    <property type="nucleotide sequence ID" value="NZ_QQOH01000003.1"/>
</dbReference>
<dbReference type="Proteomes" id="UP000253769">
    <property type="component" value="Unassembled WGS sequence"/>
</dbReference>
<dbReference type="InterPro" id="IPR010352">
    <property type="entry name" value="DUF945"/>
</dbReference>
<protein>
    <submittedName>
        <fullName evidence="1">DUF945 family protein</fullName>
    </submittedName>
</protein>
<dbReference type="EMBL" id="QQOH01000003">
    <property type="protein sequence ID" value="RDE19890.1"/>
    <property type="molecule type" value="Genomic_DNA"/>
</dbReference>
<proteinExistence type="predicted"/>
<keyword evidence="2" id="KW-1185">Reference proteome</keyword>
<organism evidence="1 2">
    <name type="scientific">Motiliproteus coralliicola</name>
    <dbReference type="NCBI Taxonomy" id="2283196"/>
    <lineage>
        <taxon>Bacteria</taxon>
        <taxon>Pseudomonadati</taxon>
        <taxon>Pseudomonadota</taxon>
        <taxon>Gammaproteobacteria</taxon>
        <taxon>Oceanospirillales</taxon>
        <taxon>Oceanospirillaceae</taxon>
        <taxon>Motiliproteus</taxon>
    </lineage>
</organism>
<evidence type="ECO:0000313" key="2">
    <source>
        <dbReference type="Proteomes" id="UP000253769"/>
    </source>
</evidence>
<dbReference type="AlphaFoldDB" id="A0A369WCY3"/>
<accession>A0A369WCY3</accession>
<dbReference type="Pfam" id="PF06097">
    <property type="entry name" value="DUF945"/>
    <property type="match status" value="1"/>
</dbReference>
<sequence length="440" mass="47754">MKKGLLVVAGMAVAATGTASFQQLQYEQYVQAAVQDLVEQVKDSEIEGVPIHALYDHHQGGLFESTGRVTLIAGRSTGESRIELDYVVQHYPDVPLSGASYRVEVRNSILDGSVQETLTSKLFNGKPVLMSGVVSSDSATGTVHIPEIWLTTQRDTVSGSAGTITWKAGITPEGAFSKQFSADLSYPGFEIKSQQGKKTGGLKIDGIQGEFAYDQRPSNNSSHLTAGFQSFDLVNRGNEFRLGKTAWRSDWEVGRFAKSRVNFSVLNALIKGNEIPKIALNISLDKLNAEAVQTIQQLVESADQERWGAENAQQELYGMMLQLSDQLIQDDPVLAVEDLQVELGEKGSFALDGSIMLDHSKLSPTAMRELMSSGRASAGFQNDLRHALNINLHAQAEGEAQKVIYAALRRKARPIADAMQDGDLVITAENGVLKIDGTAL</sequence>
<dbReference type="OrthoDB" id="10003750at2"/>
<reference evidence="1 2" key="1">
    <citation type="submission" date="2018-07" db="EMBL/GenBank/DDBJ databases">
        <title>Motiliproteus coralliicola sp. nov., a bacterium isolated from Coral.</title>
        <authorList>
            <person name="Wang G."/>
        </authorList>
    </citation>
    <scope>NUCLEOTIDE SEQUENCE [LARGE SCALE GENOMIC DNA]</scope>
    <source>
        <strain evidence="1 2">C34</strain>
    </source>
</reference>
<gene>
    <name evidence="1" type="ORF">DV711_13560</name>
</gene>
<name>A0A369WCY3_9GAMM</name>